<proteinExistence type="predicted"/>
<name>A0A3N4JND5_9PEZI</name>
<dbReference type="OrthoDB" id="550575at2759"/>
<dbReference type="SMART" id="SM00367">
    <property type="entry name" value="LRR_CC"/>
    <property type="match status" value="7"/>
</dbReference>
<dbReference type="PANTHER" id="PTHR13318">
    <property type="entry name" value="PARTNER OF PAIRED, ISOFORM B-RELATED"/>
    <property type="match status" value="1"/>
</dbReference>
<evidence type="ECO:0000256" key="1">
    <source>
        <dbReference type="SAM" id="MobiDB-lite"/>
    </source>
</evidence>
<protein>
    <submittedName>
        <fullName evidence="3">RNI-like protein</fullName>
    </submittedName>
</protein>
<dbReference type="Pfam" id="PF25372">
    <property type="entry name" value="DUF7885"/>
    <property type="match status" value="1"/>
</dbReference>
<dbReference type="STRING" id="1336337.A0A3N4JND5"/>
<dbReference type="InterPro" id="IPR001810">
    <property type="entry name" value="F-box_dom"/>
</dbReference>
<evidence type="ECO:0000313" key="4">
    <source>
        <dbReference type="Proteomes" id="UP000276215"/>
    </source>
</evidence>
<sequence>MVLVNDQAVDTRLTKTPRTSRRQRFFARITRNSSPQLSKLNSDSPSSVRDHYLRKHSVSWISLYPTRPMTPTAQRPLGFRVAETSDVPHQGGNMSVGVPNSVKRKPVVIDMWGCFPGEVQLQILGYLEPKELVRCSAVSRRWYALCFDGQLWSNLDATGYYSKIPVDQLSKIITTAGPFVRNLNLRGCVQLQNDWRLEAVANACRNLLMASLEGCKFEQTTIHSIISRNSRLAQLNIAGLKTASNRTCRLISKSCPFLESLNVSWCSSMDARGIKKIVEECKNLRELRACEITRFNEPGPMQTIFKSNKLEALHLGACESIDDAAIAIMVEGVVPEVDPFTSKPKTPPRKLVDLNLSRCSNLTDQALRSLAGRVPDLEALQLGGCVSLTDSGFAALLPTLGKLTHLDLEECLELTNATLLALSRGPAAKKLEHLQCSYCENLGDQGITEIIRKCPGLRNLEMDNKLETNFGITARVSDLVLAEAAHAVRHRLSPPNSPPVPGSCSPRVALRLVIYDCASITWPGVRDILARNADSTRSTFKPELIQLKCFYGWQQTVDEHMKRVLRGDRGSANRLENKWAEHMMLSEDTTIGRRRRRRQALWDDGDEFVGRRRGRSGCVIC</sequence>
<evidence type="ECO:0000259" key="2">
    <source>
        <dbReference type="PROSITE" id="PS50181"/>
    </source>
</evidence>
<dbReference type="SMART" id="SM00256">
    <property type="entry name" value="FBOX"/>
    <property type="match status" value="1"/>
</dbReference>
<dbReference type="AlphaFoldDB" id="A0A3N4JND5"/>
<reference evidence="3 4" key="1">
    <citation type="journal article" date="2018" name="Nat. Ecol. Evol.">
        <title>Pezizomycetes genomes reveal the molecular basis of ectomycorrhizal truffle lifestyle.</title>
        <authorList>
            <person name="Murat C."/>
            <person name="Payen T."/>
            <person name="Noel B."/>
            <person name="Kuo A."/>
            <person name="Morin E."/>
            <person name="Chen J."/>
            <person name="Kohler A."/>
            <person name="Krizsan K."/>
            <person name="Balestrini R."/>
            <person name="Da Silva C."/>
            <person name="Montanini B."/>
            <person name="Hainaut M."/>
            <person name="Levati E."/>
            <person name="Barry K.W."/>
            <person name="Belfiori B."/>
            <person name="Cichocki N."/>
            <person name="Clum A."/>
            <person name="Dockter R.B."/>
            <person name="Fauchery L."/>
            <person name="Guy J."/>
            <person name="Iotti M."/>
            <person name="Le Tacon F."/>
            <person name="Lindquist E.A."/>
            <person name="Lipzen A."/>
            <person name="Malagnac F."/>
            <person name="Mello A."/>
            <person name="Molinier V."/>
            <person name="Miyauchi S."/>
            <person name="Poulain J."/>
            <person name="Riccioni C."/>
            <person name="Rubini A."/>
            <person name="Sitrit Y."/>
            <person name="Splivallo R."/>
            <person name="Traeger S."/>
            <person name="Wang M."/>
            <person name="Zifcakova L."/>
            <person name="Wipf D."/>
            <person name="Zambonelli A."/>
            <person name="Paolocci F."/>
            <person name="Nowrousian M."/>
            <person name="Ottonello S."/>
            <person name="Baldrian P."/>
            <person name="Spatafora J.W."/>
            <person name="Henrissat B."/>
            <person name="Nagy L.G."/>
            <person name="Aury J.M."/>
            <person name="Wincker P."/>
            <person name="Grigoriev I.V."/>
            <person name="Bonfante P."/>
            <person name="Martin F.M."/>
        </authorList>
    </citation>
    <scope>NUCLEOTIDE SEQUENCE [LARGE SCALE GENOMIC DNA]</scope>
    <source>
        <strain evidence="3 4">120613-1</strain>
    </source>
</reference>
<dbReference type="InterPro" id="IPR036047">
    <property type="entry name" value="F-box-like_dom_sf"/>
</dbReference>
<accession>A0A3N4JND5</accession>
<dbReference type="InterPro" id="IPR001611">
    <property type="entry name" value="Leu-rich_rpt"/>
</dbReference>
<dbReference type="PROSITE" id="PS50181">
    <property type="entry name" value="FBOX"/>
    <property type="match status" value="1"/>
</dbReference>
<dbReference type="SUPFAM" id="SSF81383">
    <property type="entry name" value="F-box domain"/>
    <property type="match status" value="1"/>
</dbReference>
<dbReference type="GO" id="GO:0019005">
    <property type="term" value="C:SCF ubiquitin ligase complex"/>
    <property type="evidence" value="ECO:0007669"/>
    <property type="project" value="TreeGrafter"/>
</dbReference>
<dbReference type="EMBL" id="ML120385">
    <property type="protein sequence ID" value="RPA99762.1"/>
    <property type="molecule type" value="Genomic_DNA"/>
</dbReference>
<organism evidence="3 4">
    <name type="scientific">Choiromyces venosus 120613-1</name>
    <dbReference type="NCBI Taxonomy" id="1336337"/>
    <lineage>
        <taxon>Eukaryota</taxon>
        <taxon>Fungi</taxon>
        <taxon>Dikarya</taxon>
        <taxon>Ascomycota</taxon>
        <taxon>Pezizomycotina</taxon>
        <taxon>Pezizomycetes</taxon>
        <taxon>Pezizales</taxon>
        <taxon>Tuberaceae</taxon>
        <taxon>Choiromyces</taxon>
    </lineage>
</organism>
<dbReference type="Pfam" id="PF13516">
    <property type="entry name" value="LRR_6"/>
    <property type="match status" value="1"/>
</dbReference>
<dbReference type="GO" id="GO:0031146">
    <property type="term" value="P:SCF-dependent proteasomal ubiquitin-dependent protein catabolic process"/>
    <property type="evidence" value="ECO:0007669"/>
    <property type="project" value="TreeGrafter"/>
</dbReference>
<feature type="region of interest" description="Disordered" evidence="1">
    <location>
        <begin position="1"/>
        <end position="22"/>
    </location>
</feature>
<dbReference type="InterPro" id="IPR006553">
    <property type="entry name" value="Leu-rich_rpt_Cys-con_subtyp"/>
</dbReference>
<dbReference type="SUPFAM" id="SSF52047">
    <property type="entry name" value="RNI-like"/>
    <property type="match status" value="1"/>
</dbReference>
<dbReference type="Gene3D" id="3.80.10.10">
    <property type="entry name" value="Ribonuclease Inhibitor"/>
    <property type="match status" value="2"/>
</dbReference>
<feature type="domain" description="F-box" evidence="2">
    <location>
        <begin position="109"/>
        <end position="155"/>
    </location>
</feature>
<evidence type="ECO:0000313" key="3">
    <source>
        <dbReference type="EMBL" id="RPA99762.1"/>
    </source>
</evidence>
<gene>
    <name evidence="3" type="ORF">L873DRAFT_1843403</name>
</gene>
<keyword evidence="4" id="KW-1185">Reference proteome</keyword>
<dbReference type="InterPro" id="IPR057207">
    <property type="entry name" value="FBXL15_LRR"/>
</dbReference>
<dbReference type="Pfam" id="PF12937">
    <property type="entry name" value="F-box-like"/>
    <property type="match status" value="1"/>
</dbReference>
<dbReference type="InterPro" id="IPR032675">
    <property type="entry name" value="LRR_dom_sf"/>
</dbReference>
<dbReference type="Proteomes" id="UP000276215">
    <property type="component" value="Unassembled WGS sequence"/>
</dbReference>